<reference evidence="2 3" key="1">
    <citation type="submission" date="2010-07" db="EMBL/GenBank/DDBJ databases">
        <authorList>
            <person name="Sid Ahmed O."/>
        </authorList>
    </citation>
    <scope>NUCLEOTIDE SEQUENCE [LARGE SCALE GENOMIC DNA]</scope>
    <source>
        <strain evidence="2 3">TX4248</strain>
    </source>
</reference>
<dbReference type="RefSeq" id="WP_002402215.1">
    <property type="nucleotide sequence ID" value="NZ_GL454453.1"/>
</dbReference>
<dbReference type="AlphaFoldDB" id="A0A125W681"/>
<sequence>MTRLEQAQGKLKRLKRESEEMHHLIRAEHDRIPFGQPNIIGRGDIYKKVNGYHDRAIKLLKEQEKQEKRVEMLEKVEDFKEKNELIKDVHVVGKSSYATVGAKTSVNNIDYFKNELKELEKANEKAKAYNKTKPAIKARTYGAAITKLKNKIATLEQMKEADENKVMSEKTKELIESGAVTQWKKKPIFYFVKGLRKVALEIDENGDFFISNYYPACTDADKEFINKLLDPAAESTKKETFC</sequence>
<protein>
    <submittedName>
        <fullName evidence="2">Uncharacterized protein</fullName>
    </submittedName>
</protein>
<dbReference type="HOGENOM" id="CLU_084436_0_0_9"/>
<evidence type="ECO:0000313" key="3">
    <source>
        <dbReference type="Proteomes" id="UP000004846"/>
    </source>
</evidence>
<accession>A0A125W681</accession>
<dbReference type="EMBL" id="AEBR01000052">
    <property type="protein sequence ID" value="EFM82804.1"/>
    <property type="molecule type" value="Genomic_DNA"/>
</dbReference>
<feature type="coiled-coil region" evidence="1">
    <location>
        <begin position="56"/>
        <end position="165"/>
    </location>
</feature>
<keyword evidence="1" id="KW-0175">Coiled coil</keyword>
<dbReference type="Proteomes" id="UP000004846">
    <property type="component" value="Unassembled WGS sequence"/>
</dbReference>
<comment type="caution">
    <text evidence="2">The sequence shown here is derived from an EMBL/GenBank/DDBJ whole genome shotgun (WGS) entry which is preliminary data.</text>
</comment>
<name>A0A125W681_ENTFL</name>
<organism evidence="2 3">
    <name type="scientific">Enterococcus faecalis TX4248</name>
    <dbReference type="NCBI Taxonomy" id="749495"/>
    <lineage>
        <taxon>Bacteria</taxon>
        <taxon>Bacillati</taxon>
        <taxon>Bacillota</taxon>
        <taxon>Bacilli</taxon>
        <taxon>Lactobacillales</taxon>
        <taxon>Enterococcaceae</taxon>
        <taxon>Enterococcus</taxon>
    </lineage>
</organism>
<proteinExistence type="predicted"/>
<evidence type="ECO:0000256" key="1">
    <source>
        <dbReference type="SAM" id="Coils"/>
    </source>
</evidence>
<evidence type="ECO:0000313" key="2">
    <source>
        <dbReference type="EMBL" id="EFM82804.1"/>
    </source>
</evidence>
<gene>
    <name evidence="2" type="ORF">HMPREF9498_01585</name>
</gene>